<dbReference type="PROSITE" id="PS00018">
    <property type="entry name" value="EF_HAND_1"/>
    <property type="match status" value="1"/>
</dbReference>
<dbReference type="InterPro" id="IPR011992">
    <property type="entry name" value="EF-hand-dom_pair"/>
</dbReference>
<dbReference type="EMBL" id="OY731405">
    <property type="protein sequence ID" value="CAJ1972681.1"/>
    <property type="molecule type" value="Genomic_DNA"/>
</dbReference>
<reference evidence="3" key="1">
    <citation type="submission" date="2023-10" db="EMBL/GenBank/DDBJ databases">
        <authorList>
            <person name="Domelevo Entfellner J.-B."/>
        </authorList>
    </citation>
    <scope>NUCLEOTIDE SEQUENCE</scope>
</reference>
<dbReference type="InterPro" id="IPR018247">
    <property type="entry name" value="EF_Hand_1_Ca_BS"/>
</dbReference>
<dbReference type="GO" id="GO:0005509">
    <property type="term" value="F:calcium ion binding"/>
    <property type="evidence" value="ECO:0007669"/>
    <property type="project" value="InterPro"/>
</dbReference>
<dbReference type="Gramene" id="rna-AYBTSS11_LOCUS24732">
    <property type="protein sequence ID" value="CAJ1972681.1"/>
    <property type="gene ID" value="gene-AYBTSS11_LOCUS24732"/>
</dbReference>
<name>A0AA86VPF6_9FABA</name>
<dbReference type="PROSITE" id="PS50222">
    <property type="entry name" value="EF_HAND_2"/>
    <property type="match status" value="2"/>
</dbReference>
<protein>
    <recommendedName>
        <fullName evidence="2">EF-hand domain-containing protein</fullName>
    </recommendedName>
</protein>
<dbReference type="AlphaFoldDB" id="A0AA86VPF6"/>
<organism evidence="3 4">
    <name type="scientific">Sphenostylis stenocarpa</name>
    <dbReference type="NCBI Taxonomy" id="92480"/>
    <lineage>
        <taxon>Eukaryota</taxon>
        <taxon>Viridiplantae</taxon>
        <taxon>Streptophyta</taxon>
        <taxon>Embryophyta</taxon>
        <taxon>Tracheophyta</taxon>
        <taxon>Spermatophyta</taxon>
        <taxon>Magnoliopsida</taxon>
        <taxon>eudicotyledons</taxon>
        <taxon>Gunneridae</taxon>
        <taxon>Pentapetalae</taxon>
        <taxon>rosids</taxon>
        <taxon>fabids</taxon>
        <taxon>Fabales</taxon>
        <taxon>Fabaceae</taxon>
        <taxon>Papilionoideae</taxon>
        <taxon>50 kb inversion clade</taxon>
        <taxon>NPAAA clade</taxon>
        <taxon>indigoferoid/millettioid clade</taxon>
        <taxon>Phaseoleae</taxon>
        <taxon>Sphenostylis</taxon>
    </lineage>
</organism>
<keyword evidence="1" id="KW-0106">Calcium</keyword>
<keyword evidence="4" id="KW-1185">Reference proteome</keyword>
<accession>A0AA86VPF6</accession>
<dbReference type="InterPro" id="IPR002048">
    <property type="entry name" value="EF_hand_dom"/>
</dbReference>
<evidence type="ECO:0000259" key="2">
    <source>
        <dbReference type="PROSITE" id="PS50222"/>
    </source>
</evidence>
<dbReference type="CDD" id="cd00051">
    <property type="entry name" value="EFh"/>
    <property type="match status" value="1"/>
</dbReference>
<dbReference type="Proteomes" id="UP001189624">
    <property type="component" value="Chromosome 8"/>
</dbReference>
<evidence type="ECO:0000313" key="4">
    <source>
        <dbReference type="Proteomes" id="UP001189624"/>
    </source>
</evidence>
<evidence type="ECO:0000313" key="3">
    <source>
        <dbReference type="EMBL" id="CAJ1972681.1"/>
    </source>
</evidence>
<dbReference type="SMART" id="SM00054">
    <property type="entry name" value="EFh"/>
    <property type="match status" value="2"/>
</dbReference>
<evidence type="ECO:0000256" key="1">
    <source>
        <dbReference type="ARBA" id="ARBA00022837"/>
    </source>
</evidence>
<sequence length="106" mass="11988">MSYPFIYEAKMPVSIPEKAIISSCFQGKTNGSKNKIMKAMENADRNEDGCFSKDELQQALKELGAICPRWRAFWAFRNADTNHDGQISGEEIKSLLQYLRSCGFGK</sequence>
<dbReference type="Gene3D" id="1.10.238.10">
    <property type="entry name" value="EF-hand"/>
    <property type="match status" value="1"/>
</dbReference>
<feature type="domain" description="EF-hand" evidence="2">
    <location>
        <begin position="31"/>
        <end position="66"/>
    </location>
</feature>
<dbReference type="SUPFAM" id="SSF47473">
    <property type="entry name" value="EF-hand"/>
    <property type="match status" value="1"/>
</dbReference>
<feature type="domain" description="EF-hand" evidence="2">
    <location>
        <begin position="75"/>
        <end position="102"/>
    </location>
</feature>
<gene>
    <name evidence="3" type="ORF">AYBTSS11_LOCUS24732</name>
</gene>
<dbReference type="Pfam" id="PF13202">
    <property type="entry name" value="EF-hand_5"/>
    <property type="match status" value="1"/>
</dbReference>
<proteinExistence type="predicted"/>